<evidence type="ECO:0000259" key="1">
    <source>
        <dbReference type="PROSITE" id="PS51742"/>
    </source>
</evidence>
<dbReference type="PANTHER" id="PTHR34988:SF1">
    <property type="entry name" value="DNA-BINDING PROTEIN"/>
    <property type="match status" value="1"/>
</dbReference>
<dbReference type="InterPro" id="IPR005175">
    <property type="entry name" value="PPC_dom"/>
</dbReference>
<proteinExistence type="predicted"/>
<dbReference type="Gene3D" id="3.30.1330.80">
    <property type="entry name" value="Hypothetical protein, similar to alpha- acetolactate decarboxylase, domain 2"/>
    <property type="match status" value="1"/>
</dbReference>
<reference evidence="2 3" key="1">
    <citation type="submission" date="2019-06" db="EMBL/GenBank/DDBJ databases">
        <title>Genome of new Rhodobacteraceae sp. SM1903.</title>
        <authorList>
            <person name="Ren X."/>
        </authorList>
    </citation>
    <scope>NUCLEOTIDE SEQUENCE [LARGE SCALE GENOMIC DNA]</scope>
    <source>
        <strain evidence="2 3">SM1903</strain>
    </source>
</reference>
<evidence type="ECO:0000313" key="2">
    <source>
        <dbReference type="EMBL" id="TNY34303.1"/>
    </source>
</evidence>
<dbReference type="SUPFAM" id="SSF117856">
    <property type="entry name" value="AF0104/ALDC/Ptd012-like"/>
    <property type="match status" value="1"/>
</dbReference>
<dbReference type="AlphaFoldDB" id="A0A5C5GHY6"/>
<organism evidence="2 3">
    <name type="scientific">Pelagovum pacificum</name>
    <dbReference type="NCBI Taxonomy" id="2588711"/>
    <lineage>
        <taxon>Bacteria</taxon>
        <taxon>Pseudomonadati</taxon>
        <taxon>Pseudomonadota</taxon>
        <taxon>Alphaproteobacteria</taxon>
        <taxon>Rhodobacterales</taxon>
        <taxon>Paracoccaceae</taxon>
        <taxon>Pelagovum</taxon>
    </lineage>
</organism>
<dbReference type="PANTHER" id="PTHR34988">
    <property type="entry name" value="PROTEIN, PUTATIVE-RELATED"/>
    <property type="match status" value="1"/>
</dbReference>
<gene>
    <name evidence="2" type="ORF">FHY64_03800</name>
</gene>
<dbReference type="GO" id="GO:0003677">
    <property type="term" value="F:DNA binding"/>
    <property type="evidence" value="ECO:0007669"/>
    <property type="project" value="UniProtKB-KW"/>
</dbReference>
<dbReference type="PROSITE" id="PS51742">
    <property type="entry name" value="PPC"/>
    <property type="match status" value="1"/>
</dbReference>
<keyword evidence="3" id="KW-1185">Reference proteome</keyword>
<keyword evidence="2" id="KW-0238">DNA-binding</keyword>
<dbReference type="CDD" id="cd11378">
    <property type="entry name" value="DUF296"/>
    <property type="match status" value="1"/>
</dbReference>
<feature type="domain" description="PPC" evidence="1">
    <location>
        <begin position="1"/>
        <end position="129"/>
    </location>
</feature>
<accession>A0A5C5GHY6</accession>
<comment type="caution">
    <text evidence="2">The sequence shown here is derived from an EMBL/GenBank/DDBJ whole genome shotgun (WGS) entry which is preliminary data.</text>
</comment>
<dbReference type="Pfam" id="PF03479">
    <property type="entry name" value="PCC"/>
    <property type="match status" value="1"/>
</dbReference>
<name>A0A5C5GHY6_9RHOB</name>
<evidence type="ECO:0000313" key="3">
    <source>
        <dbReference type="Proteomes" id="UP000314011"/>
    </source>
</evidence>
<dbReference type="Proteomes" id="UP000314011">
    <property type="component" value="Unassembled WGS sequence"/>
</dbReference>
<protein>
    <submittedName>
        <fullName evidence="2">DNA-binding protein</fullName>
    </submittedName>
</protein>
<dbReference type="EMBL" id="VFFF01000001">
    <property type="protein sequence ID" value="TNY34303.1"/>
    <property type="molecule type" value="Genomic_DNA"/>
</dbReference>
<dbReference type="OrthoDB" id="552202at2"/>
<sequence length="132" mass="13697">MRHVALRLMPGEDLRGGIEAAFEAAGARSGFVAAAVGSLTNAALRYASLDGASEVAGPLEILSLSGTLSPDGPHLHLSVAGPNGVMRGGHLLRGSPVRTTAELVLALSDTTRFARETDPVTGWKELVFPDRP</sequence>